<protein>
    <recommendedName>
        <fullName evidence="2">DUF8021 domain-containing protein</fullName>
    </recommendedName>
</protein>
<evidence type="ECO:0000256" key="1">
    <source>
        <dbReference type="SAM" id="SignalP"/>
    </source>
</evidence>
<keyword evidence="1" id="KW-0732">Signal</keyword>
<comment type="caution">
    <text evidence="3">The sequence shown here is derived from an EMBL/GenBank/DDBJ whole genome shotgun (WGS) entry which is preliminary data.</text>
</comment>
<evidence type="ECO:0000313" key="3">
    <source>
        <dbReference type="EMBL" id="KAK2074888.1"/>
    </source>
</evidence>
<proteinExistence type="predicted"/>
<dbReference type="AlphaFoldDB" id="A0AAD9IBV0"/>
<gene>
    <name evidence="3" type="ORF">P8C59_009058</name>
</gene>
<sequence>MVDVFYLALALLASTRHTLAACTRESLLAAAQSYISAQAQGTSAGLSLAGGGAFVYRENNKVADIQHGLLATPLTITLNRSTADTVACASYTMLVSSAGPKPYVLATQIRHGTGDAANITMIDTIATTTGSLFFDAGHTAQWVRAENWTTIADVARRPSRDLLQKWGDTYLDMWTDAQAQGELSWAADCERVEGGRLAKPCTEGLPTGQQSAAVQGNGMRRYVIDETVGSVNILCEFTTLGNTPDSHEIRIIDGQIKYVQTVTL</sequence>
<evidence type="ECO:0000259" key="2">
    <source>
        <dbReference type="Pfam" id="PF26061"/>
    </source>
</evidence>
<feature type="chain" id="PRO_5042202182" description="DUF8021 domain-containing protein" evidence="1">
    <location>
        <begin position="21"/>
        <end position="264"/>
    </location>
</feature>
<reference evidence="3" key="1">
    <citation type="journal article" date="2023" name="Mol. Plant Microbe Interact.">
        <title>Elucidating the Obligate Nature and Biological Capacity of an Invasive Fungal Corn Pathogen.</title>
        <authorList>
            <person name="MacCready J.S."/>
            <person name="Roggenkamp E.M."/>
            <person name="Gdanetz K."/>
            <person name="Chilvers M.I."/>
        </authorList>
    </citation>
    <scope>NUCLEOTIDE SEQUENCE</scope>
    <source>
        <strain evidence="3">PM02</strain>
    </source>
</reference>
<accession>A0AAD9IBV0</accession>
<evidence type="ECO:0000313" key="4">
    <source>
        <dbReference type="Proteomes" id="UP001217918"/>
    </source>
</evidence>
<name>A0AAD9IBV0_9PEZI</name>
<dbReference type="Pfam" id="PF26061">
    <property type="entry name" value="DUF8021"/>
    <property type="match status" value="1"/>
</dbReference>
<dbReference type="InterPro" id="IPR058334">
    <property type="entry name" value="DUF8021"/>
</dbReference>
<organism evidence="3 4">
    <name type="scientific">Phyllachora maydis</name>
    <dbReference type="NCBI Taxonomy" id="1825666"/>
    <lineage>
        <taxon>Eukaryota</taxon>
        <taxon>Fungi</taxon>
        <taxon>Dikarya</taxon>
        <taxon>Ascomycota</taxon>
        <taxon>Pezizomycotina</taxon>
        <taxon>Sordariomycetes</taxon>
        <taxon>Sordariomycetidae</taxon>
        <taxon>Phyllachorales</taxon>
        <taxon>Phyllachoraceae</taxon>
        <taxon>Phyllachora</taxon>
    </lineage>
</organism>
<dbReference type="EMBL" id="JAQQPM010000008">
    <property type="protein sequence ID" value="KAK2074888.1"/>
    <property type="molecule type" value="Genomic_DNA"/>
</dbReference>
<feature type="signal peptide" evidence="1">
    <location>
        <begin position="1"/>
        <end position="20"/>
    </location>
</feature>
<feature type="domain" description="DUF8021" evidence="2">
    <location>
        <begin position="157"/>
        <end position="263"/>
    </location>
</feature>
<keyword evidence="4" id="KW-1185">Reference proteome</keyword>
<dbReference type="Proteomes" id="UP001217918">
    <property type="component" value="Unassembled WGS sequence"/>
</dbReference>